<keyword evidence="1" id="KW-1133">Transmembrane helix</keyword>
<organism evidence="3 4">
    <name type="scientific">Stenomitos frigidus AS-A4</name>
    <dbReference type="NCBI Taxonomy" id="2933935"/>
    <lineage>
        <taxon>Bacteria</taxon>
        <taxon>Bacillati</taxon>
        <taxon>Cyanobacteriota</taxon>
        <taxon>Cyanophyceae</taxon>
        <taxon>Leptolyngbyales</taxon>
        <taxon>Leptolyngbyaceae</taxon>
        <taxon>Stenomitos</taxon>
    </lineage>
</organism>
<sequence>MRVLQLRWLELPIAGACADWGRRTFQRGLWLCLAMVIGLGVLSMPPALAGLTDDRYDGEIFTLYAGNGSLVPPKFTLAEALKRDRPALLYFYVDDSKDCKAYTAVISQLQAFYGKAADLLPIRVDSIPSKPSYTNTEPGYYYAGVVPQVVLFDASGKVVLNENGIVPFETIDAKLRELFDLLPRSESTVLKRRQVNEVTTELAK</sequence>
<gene>
    <name evidence="3" type="ORF">NDI38_03480</name>
</gene>
<feature type="domain" description="Thioredoxin" evidence="2">
    <location>
        <begin position="39"/>
        <end position="180"/>
    </location>
</feature>
<protein>
    <submittedName>
        <fullName evidence="3">Thylakoid membrane photosystem I accumulation factor</fullName>
    </submittedName>
</protein>
<keyword evidence="1" id="KW-0472">Membrane</keyword>
<dbReference type="InterPro" id="IPR048069">
    <property type="entry name" value="Thylak_slr1796"/>
</dbReference>
<evidence type="ECO:0000313" key="4">
    <source>
        <dbReference type="Proteomes" id="UP001476950"/>
    </source>
</evidence>
<dbReference type="Pfam" id="PF13098">
    <property type="entry name" value="Thioredoxin_2"/>
    <property type="match status" value="1"/>
</dbReference>
<accession>A0ABV0KE26</accession>
<dbReference type="RefSeq" id="WP_190450438.1">
    <property type="nucleotide sequence ID" value="NZ_JAMPLM010000002.1"/>
</dbReference>
<proteinExistence type="predicted"/>
<keyword evidence="1" id="KW-0812">Transmembrane</keyword>
<dbReference type="SUPFAM" id="SSF52833">
    <property type="entry name" value="Thioredoxin-like"/>
    <property type="match status" value="1"/>
</dbReference>
<evidence type="ECO:0000313" key="3">
    <source>
        <dbReference type="EMBL" id="MEP1057484.1"/>
    </source>
</evidence>
<dbReference type="PROSITE" id="PS51352">
    <property type="entry name" value="THIOREDOXIN_2"/>
    <property type="match status" value="1"/>
</dbReference>
<feature type="transmembrane region" description="Helical" evidence="1">
    <location>
        <begin position="28"/>
        <end position="48"/>
    </location>
</feature>
<dbReference type="EMBL" id="JAMPLM010000002">
    <property type="protein sequence ID" value="MEP1057484.1"/>
    <property type="molecule type" value="Genomic_DNA"/>
</dbReference>
<comment type="caution">
    <text evidence="3">The sequence shown here is derived from an EMBL/GenBank/DDBJ whole genome shotgun (WGS) entry which is preliminary data.</text>
</comment>
<evidence type="ECO:0000256" key="1">
    <source>
        <dbReference type="SAM" id="Phobius"/>
    </source>
</evidence>
<dbReference type="NCBIfam" id="NF038096">
    <property type="entry name" value="thylak_slr1796"/>
    <property type="match status" value="1"/>
</dbReference>
<dbReference type="Gene3D" id="3.40.30.10">
    <property type="entry name" value="Glutaredoxin"/>
    <property type="match status" value="1"/>
</dbReference>
<keyword evidence="4" id="KW-1185">Reference proteome</keyword>
<dbReference type="Proteomes" id="UP001476950">
    <property type="component" value="Unassembled WGS sequence"/>
</dbReference>
<evidence type="ECO:0000259" key="2">
    <source>
        <dbReference type="PROSITE" id="PS51352"/>
    </source>
</evidence>
<dbReference type="InterPro" id="IPR013766">
    <property type="entry name" value="Thioredoxin_domain"/>
</dbReference>
<dbReference type="InterPro" id="IPR036249">
    <property type="entry name" value="Thioredoxin-like_sf"/>
</dbReference>
<reference evidence="3 4" key="1">
    <citation type="submission" date="2022-04" db="EMBL/GenBank/DDBJ databases">
        <title>Positive selection, recombination, and allopatry shape intraspecific diversity of widespread and dominant cyanobacteria.</title>
        <authorList>
            <person name="Wei J."/>
            <person name="Shu W."/>
            <person name="Hu C."/>
        </authorList>
    </citation>
    <scope>NUCLEOTIDE SEQUENCE [LARGE SCALE GENOMIC DNA]</scope>
    <source>
        <strain evidence="3 4">AS-A4</strain>
    </source>
</reference>
<name>A0ABV0KE26_9CYAN</name>
<dbReference type="InterPro" id="IPR012336">
    <property type="entry name" value="Thioredoxin-like_fold"/>
</dbReference>